<dbReference type="Proteomes" id="UP000653644">
    <property type="component" value="Unassembled WGS sequence"/>
</dbReference>
<protein>
    <submittedName>
        <fullName evidence="2">Uncharacterized protein</fullName>
    </submittedName>
</protein>
<organism evidence="2 3">
    <name type="scientific">Streptomyces canarius</name>
    <dbReference type="NCBI Taxonomy" id="285453"/>
    <lineage>
        <taxon>Bacteria</taxon>
        <taxon>Bacillati</taxon>
        <taxon>Actinomycetota</taxon>
        <taxon>Actinomycetes</taxon>
        <taxon>Kitasatosporales</taxon>
        <taxon>Streptomycetaceae</taxon>
        <taxon>Streptomyces</taxon>
    </lineage>
</organism>
<reference evidence="3" key="1">
    <citation type="journal article" date="2019" name="Int. J. Syst. Evol. Microbiol.">
        <title>The Global Catalogue of Microorganisms (GCM) 10K type strain sequencing project: providing services to taxonomists for standard genome sequencing and annotation.</title>
        <authorList>
            <consortium name="The Broad Institute Genomics Platform"/>
            <consortium name="The Broad Institute Genome Sequencing Center for Infectious Disease"/>
            <person name="Wu L."/>
            <person name="Ma J."/>
        </authorList>
    </citation>
    <scope>NUCLEOTIDE SEQUENCE [LARGE SCALE GENOMIC DNA]</scope>
    <source>
        <strain evidence="3">JCM 4733</strain>
    </source>
</reference>
<sequence length="136" mass="15058">MGVVRLAVPRTRMDLGVLAYYLRASQVVFFECTAALPAQAPSYMKRDRYIKVDVLARPMKGSGLSAAEARKVGVDIMLQFARDVAEQAGCKNDTPSPQFGSVADRDQLVWLREVTQPERSRRPADGAGVIRHNRVP</sequence>
<dbReference type="RefSeq" id="WP_229917887.1">
    <property type="nucleotide sequence ID" value="NZ_BMVN01000062.1"/>
</dbReference>
<evidence type="ECO:0000313" key="2">
    <source>
        <dbReference type="EMBL" id="GHA67552.1"/>
    </source>
</evidence>
<evidence type="ECO:0000256" key="1">
    <source>
        <dbReference type="SAM" id="MobiDB-lite"/>
    </source>
</evidence>
<name>A0ABQ3DAC2_9ACTN</name>
<comment type="caution">
    <text evidence="2">The sequence shown here is derived from an EMBL/GenBank/DDBJ whole genome shotgun (WGS) entry which is preliminary data.</text>
</comment>
<gene>
    <name evidence="2" type="ORF">GCM10010345_83960</name>
</gene>
<feature type="region of interest" description="Disordered" evidence="1">
    <location>
        <begin position="115"/>
        <end position="136"/>
    </location>
</feature>
<feature type="compositionally biased region" description="Basic and acidic residues" evidence="1">
    <location>
        <begin position="115"/>
        <end position="124"/>
    </location>
</feature>
<evidence type="ECO:0000313" key="3">
    <source>
        <dbReference type="Proteomes" id="UP000653644"/>
    </source>
</evidence>
<keyword evidence="3" id="KW-1185">Reference proteome</keyword>
<dbReference type="EMBL" id="BMVN01000062">
    <property type="protein sequence ID" value="GHA67552.1"/>
    <property type="molecule type" value="Genomic_DNA"/>
</dbReference>
<accession>A0ABQ3DAC2</accession>
<proteinExistence type="predicted"/>